<organism evidence="2 3">
    <name type="scientific">Alicyclobacillus cellulosilyticus</name>
    <dbReference type="NCBI Taxonomy" id="1003997"/>
    <lineage>
        <taxon>Bacteria</taxon>
        <taxon>Bacillati</taxon>
        <taxon>Bacillota</taxon>
        <taxon>Bacilli</taxon>
        <taxon>Bacillales</taxon>
        <taxon>Alicyclobacillaceae</taxon>
        <taxon>Alicyclobacillus</taxon>
    </lineage>
</organism>
<sequence>MANPDDRSDNVRKLQRNIQNTMRNMREAEDYLEAHADEMRPEDVAAVEAKNERRAQAIAGFRREIQDEVHRFD</sequence>
<dbReference type="Pfam" id="PF19824">
    <property type="entry name" value="Tlp"/>
    <property type="match status" value="1"/>
</dbReference>
<protein>
    <recommendedName>
        <fullName evidence="4">Small acid-soluble spore protein (Thioredoxin-like protein)</fullName>
    </recommendedName>
</protein>
<keyword evidence="1" id="KW-0175">Coiled coil</keyword>
<dbReference type="InterPro" id="IPR017524">
    <property type="entry name" value="SASP_thioredoxin-like"/>
</dbReference>
<dbReference type="AlphaFoldDB" id="A0A917NHN4"/>
<dbReference type="Proteomes" id="UP000637695">
    <property type="component" value="Unassembled WGS sequence"/>
</dbReference>
<dbReference type="RefSeq" id="WP_188881330.1">
    <property type="nucleotide sequence ID" value="NZ_BMOY01000009.1"/>
</dbReference>
<keyword evidence="3" id="KW-1185">Reference proteome</keyword>
<reference evidence="2" key="2">
    <citation type="submission" date="2020-09" db="EMBL/GenBank/DDBJ databases">
        <authorList>
            <person name="Sun Q."/>
            <person name="Ohkuma M."/>
        </authorList>
    </citation>
    <scope>NUCLEOTIDE SEQUENCE</scope>
    <source>
        <strain evidence="2">JCM 18487</strain>
    </source>
</reference>
<dbReference type="HAMAP" id="MF_01506">
    <property type="entry name" value="Tlp"/>
    <property type="match status" value="1"/>
</dbReference>
<name>A0A917NHN4_9BACL</name>
<dbReference type="EMBL" id="BMOY01000009">
    <property type="protein sequence ID" value="GGJ01422.1"/>
    <property type="molecule type" value="Genomic_DNA"/>
</dbReference>
<dbReference type="NCBIfam" id="TIGR03090">
    <property type="entry name" value="SASP_tlp"/>
    <property type="match status" value="1"/>
</dbReference>
<evidence type="ECO:0000313" key="3">
    <source>
        <dbReference type="Proteomes" id="UP000637695"/>
    </source>
</evidence>
<proteinExistence type="inferred from homology"/>
<gene>
    <name evidence="2" type="ORF">GCM10010885_08280</name>
</gene>
<feature type="coiled-coil region" evidence="1">
    <location>
        <begin position="11"/>
        <end position="38"/>
    </location>
</feature>
<reference evidence="2" key="1">
    <citation type="journal article" date="2014" name="Int. J. Syst. Evol. Microbiol.">
        <title>Complete genome sequence of Corynebacterium casei LMG S-19264T (=DSM 44701T), isolated from a smear-ripened cheese.</title>
        <authorList>
            <consortium name="US DOE Joint Genome Institute (JGI-PGF)"/>
            <person name="Walter F."/>
            <person name="Albersmeier A."/>
            <person name="Kalinowski J."/>
            <person name="Ruckert C."/>
        </authorList>
    </citation>
    <scope>NUCLEOTIDE SEQUENCE</scope>
    <source>
        <strain evidence="2">JCM 18487</strain>
    </source>
</reference>
<evidence type="ECO:0000256" key="1">
    <source>
        <dbReference type="SAM" id="Coils"/>
    </source>
</evidence>
<evidence type="ECO:0008006" key="4">
    <source>
        <dbReference type="Google" id="ProtNLM"/>
    </source>
</evidence>
<accession>A0A917NHN4</accession>
<comment type="caution">
    <text evidence="2">The sequence shown here is derived from an EMBL/GenBank/DDBJ whole genome shotgun (WGS) entry which is preliminary data.</text>
</comment>
<evidence type="ECO:0000313" key="2">
    <source>
        <dbReference type="EMBL" id="GGJ01422.1"/>
    </source>
</evidence>